<dbReference type="KEGG" id="dol:Dole_0518"/>
<keyword evidence="6 8" id="KW-1133">Transmembrane helix</keyword>
<gene>
    <name evidence="10" type="ordered locus">Dole_0518</name>
</gene>
<dbReference type="eggNOG" id="COG1807">
    <property type="taxonomic scope" value="Bacteria"/>
</dbReference>
<evidence type="ECO:0000256" key="3">
    <source>
        <dbReference type="ARBA" id="ARBA00022676"/>
    </source>
</evidence>
<evidence type="ECO:0000256" key="8">
    <source>
        <dbReference type="SAM" id="Phobius"/>
    </source>
</evidence>
<evidence type="ECO:0000256" key="6">
    <source>
        <dbReference type="ARBA" id="ARBA00022989"/>
    </source>
</evidence>
<protein>
    <submittedName>
        <fullName evidence="10">Dolichyl-phosphate-mannose-protein mannosyltransferase protein</fullName>
    </submittedName>
</protein>
<dbReference type="PANTHER" id="PTHR33908:SF11">
    <property type="entry name" value="MEMBRANE PROTEIN"/>
    <property type="match status" value="1"/>
</dbReference>
<dbReference type="InterPro" id="IPR050297">
    <property type="entry name" value="LipidA_mod_glycosyltrf_83"/>
</dbReference>
<keyword evidence="3 10" id="KW-0328">Glycosyltransferase</keyword>
<feature type="transmembrane region" description="Helical" evidence="8">
    <location>
        <begin position="323"/>
        <end position="342"/>
    </location>
</feature>
<keyword evidence="2" id="KW-1003">Cell membrane</keyword>
<dbReference type="GO" id="GO:0016763">
    <property type="term" value="F:pentosyltransferase activity"/>
    <property type="evidence" value="ECO:0007669"/>
    <property type="project" value="TreeGrafter"/>
</dbReference>
<reference evidence="10 11" key="1">
    <citation type="submission" date="2007-10" db="EMBL/GenBank/DDBJ databases">
        <title>Complete sequence of Desulfococcus oleovorans Hxd3.</title>
        <authorList>
            <consortium name="US DOE Joint Genome Institute"/>
            <person name="Copeland A."/>
            <person name="Lucas S."/>
            <person name="Lapidus A."/>
            <person name="Barry K."/>
            <person name="Glavina del Rio T."/>
            <person name="Dalin E."/>
            <person name="Tice H."/>
            <person name="Pitluck S."/>
            <person name="Kiss H."/>
            <person name="Brettin T."/>
            <person name="Bruce D."/>
            <person name="Detter J.C."/>
            <person name="Han C."/>
            <person name="Schmutz J."/>
            <person name="Larimer F."/>
            <person name="Land M."/>
            <person name="Hauser L."/>
            <person name="Kyrpides N."/>
            <person name="Kim E."/>
            <person name="Wawrik B."/>
            <person name="Richardson P."/>
        </authorList>
    </citation>
    <scope>NUCLEOTIDE SEQUENCE [LARGE SCALE GENOMIC DNA]</scope>
    <source>
        <strain evidence="11">DSM 6200 / JCM 39069 / Hxd3</strain>
    </source>
</reference>
<keyword evidence="7 8" id="KW-0472">Membrane</keyword>
<keyword evidence="11" id="KW-1185">Reference proteome</keyword>
<comment type="subcellular location">
    <subcellularLocation>
        <location evidence="1">Cell membrane</location>
        <topology evidence="1">Multi-pass membrane protein</topology>
    </subcellularLocation>
</comment>
<evidence type="ECO:0000313" key="10">
    <source>
        <dbReference type="EMBL" id="ABW66328.1"/>
    </source>
</evidence>
<dbReference type="Pfam" id="PF13231">
    <property type="entry name" value="PMT_2"/>
    <property type="match status" value="1"/>
</dbReference>
<feature type="transmembrane region" description="Helical" evidence="8">
    <location>
        <begin position="198"/>
        <end position="221"/>
    </location>
</feature>
<feature type="transmembrane region" description="Helical" evidence="8">
    <location>
        <begin position="348"/>
        <end position="366"/>
    </location>
</feature>
<keyword evidence="5 8" id="KW-0812">Transmembrane</keyword>
<evidence type="ECO:0000259" key="9">
    <source>
        <dbReference type="Pfam" id="PF13231"/>
    </source>
</evidence>
<evidence type="ECO:0000256" key="5">
    <source>
        <dbReference type="ARBA" id="ARBA00022692"/>
    </source>
</evidence>
<evidence type="ECO:0000256" key="4">
    <source>
        <dbReference type="ARBA" id="ARBA00022679"/>
    </source>
</evidence>
<dbReference type="STRING" id="96561.Dole_0518"/>
<feature type="transmembrane region" description="Helical" evidence="8">
    <location>
        <begin position="70"/>
        <end position="87"/>
    </location>
</feature>
<dbReference type="PANTHER" id="PTHR33908">
    <property type="entry name" value="MANNOSYLTRANSFERASE YKCB-RELATED"/>
    <property type="match status" value="1"/>
</dbReference>
<evidence type="ECO:0000256" key="2">
    <source>
        <dbReference type="ARBA" id="ARBA00022475"/>
    </source>
</evidence>
<feature type="transmembrane region" description="Helical" evidence="8">
    <location>
        <begin position="146"/>
        <end position="178"/>
    </location>
</feature>
<dbReference type="HOGENOM" id="CLU_501291_0_0_7"/>
<sequence>MLATGCIVILASVPPVSRDALIHHLAVPKMYLRHGGLYEIASMHFSYFPMNMDLLYLVPLYFKIDIAAKYVHFLFALFCAGLIYRYLRQTLNRNYGLLGALFFLTLPVIVKLSVTVYVDLGLIFFSWASLYLIIQWHDAGFPPRRLILAGIACGLALGTKYNGLLLLPILGTLIPILYASEKNRAVFHENFRLRYKNAFAGLGWSAIFIVIALILFSPWMIRNMVWKGNPVYPLYNSVFNPPAQPVFSETVEKEETPAKNAFWMRRHVYKESFWQTLSIPVRAFFQGQDDNPRYFDGRLNPFLLLLSLAAFIRARQPCFPAFTTHRTVLALFALLFILFVLFQTDFRIRYMGPAIPPLVVLSVFGIRNLSDLASRQTGAIKKAGQAAVTAVVLLALFLNGHYVYSQFSHIRPQDYLSGAVDRGAYISRFRREYPVIAHANKVLPADARVLCLSIGDRTYYLDRDLHLAEDFYDKTGGRYSEADVINKLTRYNTTHVIIDRGVLFDWLRTLPTEDRAVFLNVFKNNTRVLYEENNVLLLELALQ</sequence>
<feature type="domain" description="Glycosyltransferase RgtA/B/C/D-like" evidence="9">
    <location>
        <begin position="67"/>
        <end position="181"/>
    </location>
</feature>
<dbReference type="GO" id="GO:0005886">
    <property type="term" value="C:plasma membrane"/>
    <property type="evidence" value="ECO:0007669"/>
    <property type="project" value="UniProtKB-SubCell"/>
</dbReference>
<dbReference type="GO" id="GO:0009103">
    <property type="term" value="P:lipopolysaccharide biosynthetic process"/>
    <property type="evidence" value="ECO:0007669"/>
    <property type="project" value="UniProtKB-ARBA"/>
</dbReference>
<accession>A8ZU16</accession>
<organism evidence="10 11">
    <name type="scientific">Desulfosudis oleivorans (strain DSM 6200 / JCM 39069 / Hxd3)</name>
    <name type="common">Desulfococcus oleovorans</name>
    <dbReference type="NCBI Taxonomy" id="96561"/>
    <lineage>
        <taxon>Bacteria</taxon>
        <taxon>Pseudomonadati</taxon>
        <taxon>Thermodesulfobacteriota</taxon>
        <taxon>Desulfobacteria</taxon>
        <taxon>Desulfobacterales</taxon>
        <taxon>Desulfosudaceae</taxon>
        <taxon>Desulfosudis</taxon>
    </lineage>
</organism>
<dbReference type="AlphaFoldDB" id="A8ZU16"/>
<evidence type="ECO:0000256" key="1">
    <source>
        <dbReference type="ARBA" id="ARBA00004651"/>
    </source>
</evidence>
<feature type="transmembrane region" description="Helical" evidence="8">
    <location>
        <begin position="94"/>
        <end position="110"/>
    </location>
</feature>
<name>A8ZU16_DESOH</name>
<evidence type="ECO:0000256" key="7">
    <source>
        <dbReference type="ARBA" id="ARBA00023136"/>
    </source>
</evidence>
<feature type="transmembrane region" description="Helical" evidence="8">
    <location>
        <begin position="386"/>
        <end position="404"/>
    </location>
</feature>
<keyword evidence="4 10" id="KW-0808">Transferase</keyword>
<evidence type="ECO:0000313" key="11">
    <source>
        <dbReference type="Proteomes" id="UP000008561"/>
    </source>
</evidence>
<dbReference type="InterPro" id="IPR038731">
    <property type="entry name" value="RgtA/B/C-like"/>
</dbReference>
<dbReference type="Proteomes" id="UP000008561">
    <property type="component" value="Chromosome"/>
</dbReference>
<proteinExistence type="predicted"/>
<dbReference type="EMBL" id="CP000859">
    <property type="protein sequence ID" value="ABW66328.1"/>
    <property type="molecule type" value="Genomic_DNA"/>
</dbReference>